<feature type="domain" description="TRPM SLOG" evidence="1">
    <location>
        <begin position="87"/>
        <end position="319"/>
    </location>
</feature>
<dbReference type="InterPro" id="IPR050927">
    <property type="entry name" value="TRPM"/>
</dbReference>
<evidence type="ECO:0000313" key="3">
    <source>
        <dbReference type="Proteomes" id="UP001209878"/>
    </source>
</evidence>
<proteinExistence type="predicted"/>
<dbReference type="Proteomes" id="UP001209878">
    <property type="component" value="Unassembled WGS sequence"/>
</dbReference>
<dbReference type="InterPro" id="IPR041491">
    <property type="entry name" value="TRPM_SLOG"/>
</dbReference>
<dbReference type="GO" id="GO:0005886">
    <property type="term" value="C:plasma membrane"/>
    <property type="evidence" value="ECO:0007669"/>
    <property type="project" value="TreeGrafter"/>
</dbReference>
<organism evidence="2 3">
    <name type="scientific">Ridgeia piscesae</name>
    <name type="common">Tubeworm</name>
    <dbReference type="NCBI Taxonomy" id="27915"/>
    <lineage>
        <taxon>Eukaryota</taxon>
        <taxon>Metazoa</taxon>
        <taxon>Spiralia</taxon>
        <taxon>Lophotrochozoa</taxon>
        <taxon>Annelida</taxon>
        <taxon>Polychaeta</taxon>
        <taxon>Sedentaria</taxon>
        <taxon>Canalipalpata</taxon>
        <taxon>Sabellida</taxon>
        <taxon>Siboglinidae</taxon>
        <taxon>Ridgeia</taxon>
    </lineage>
</organism>
<reference evidence="2" key="1">
    <citation type="journal article" date="2023" name="Mol. Biol. Evol.">
        <title>Third-Generation Sequencing Reveals the Adaptive Role of the Epigenome in Three Deep-Sea Polychaetes.</title>
        <authorList>
            <person name="Perez M."/>
            <person name="Aroh O."/>
            <person name="Sun Y."/>
            <person name="Lan Y."/>
            <person name="Juniper S.K."/>
            <person name="Young C.R."/>
            <person name="Angers B."/>
            <person name="Qian P.Y."/>
        </authorList>
    </citation>
    <scope>NUCLEOTIDE SEQUENCE</scope>
    <source>
        <strain evidence="2">R07B-5</strain>
    </source>
</reference>
<dbReference type="AlphaFoldDB" id="A0AAD9N1V2"/>
<evidence type="ECO:0000313" key="2">
    <source>
        <dbReference type="EMBL" id="KAK2154072.1"/>
    </source>
</evidence>
<dbReference type="Pfam" id="PF18139">
    <property type="entry name" value="LSDAT_euk"/>
    <property type="match status" value="1"/>
</dbReference>
<sequence>MCFRQSNVFQGLSWVELNFHRRECAQFVPCAKDRTRCGCGRDRETHTKKEVFFPPRDTWDVTRHTELLGTDSYGTIEFQGGPHPIKAQYVRLDYETKPGLVLELLTKHWGLEMPKLLISVHGGIANFDLQPKLKRVFHKGLFKAAKTTGAWIMTGGTNTGVMFHVGEALGDTLTQARNNIVSIGIAPWGVVHKRCDLIGSDIVTAYHAISTPKSTNVVLNSNHSHFLLVDNGTVGKYGCEINFRKRLEKHIAQQRIITRSGTKNYRTPVVCLVLEGGTNIIRTVLECVTDTPPVPVVVCDGSGRAADILAFTHKYALEDG</sequence>
<evidence type="ECO:0000259" key="1">
    <source>
        <dbReference type="Pfam" id="PF18139"/>
    </source>
</evidence>
<accession>A0AAD9N1V2</accession>
<protein>
    <recommendedName>
        <fullName evidence="1">TRPM SLOG domain-containing protein</fullName>
    </recommendedName>
</protein>
<gene>
    <name evidence="2" type="ORF">NP493_2229g00014</name>
</gene>
<name>A0AAD9N1V2_RIDPI</name>
<dbReference type="PANTHER" id="PTHR13800:SF1">
    <property type="entry name" value="TRANSIENT RECEPTOR POTENTIAL CATION CHANNEL TRPM"/>
    <property type="match status" value="1"/>
</dbReference>
<dbReference type="EMBL" id="JAODUO010002226">
    <property type="protein sequence ID" value="KAK2154072.1"/>
    <property type="molecule type" value="Genomic_DNA"/>
</dbReference>
<keyword evidence="3" id="KW-1185">Reference proteome</keyword>
<dbReference type="GO" id="GO:0030001">
    <property type="term" value="P:metal ion transport"/>
    <property type="evidence" value="ECO:0007669"/>
    <property type="project" value="TreeGrafter"/>
</dbReference>
<dbReference type="GO" id="GO:0005261">
    <property type="term" value="F:monoatomic cation channel activity"/>
    <property type="evidence" value="ECO:0007669"/>
    <property type="project" value="TreeGrafter"/>
</dbReference>
<comment type="caution">
    <text evidence="2">The sequence shown here is derived from an EMBL/GenBank/DDBJ whole genome shotgun (WGS) entry which is preliminary data.</text>
</comment>
<dbReference type="PANTHER" id="PTHR13800">
    <property type="entry name" value="TRANSIENT RECEPTOR POTENTIAL CATION CHANNEL, SUBFAMILY M, MEMBER 6"/>
    <property type="match status" value="1"/>
</dbReference>